<evidence type="ECO:0000256" key="2">
    <source>
        <dbReference type="ARBA" id="ARBA00022481"/>
    </source>
</evidence>
<reference evidence="6 7" key="1">
    <citation type="journal article" date="2022" name="IScience">
        <title>An ultrasensitive nanofiber-based assay for enzymatic hydrolysis and deep-sea microbial degradation of cellulose.</title>
        <authorList>
            <person name="Tsudome M."/>
            <person name="Tachioka M."/>
            <person name="Miyazaki M."/>
            <person name="Uchimura K."/>
            <person name="Tsuda M."/>
            <person name="Takaki Y."/>
            <person name="Deguchi S."/>
        </authorList>
    </citation>
    <scope>NUCLEOTIDE SEQUENCE [LARGE SCALE GENOMIC DNA]</scope>
    <source>
        <strain evidence="6 7">GE09</strain>
    </source>
</reference>
<dbReference type="NCBIfam" id="TIGR02532">
    <property type="entry name" value="IV_pilin_GFxxxE"/>
    <property type="match status" value="1"/>
</dbReference>
<keyword evidence="7" id="KW-1185">Reference proteome</keyword>
<dbReference type="EMBL" id="AP023086">
    <property type="protein sequence ID" value="BCD99107.1"/>
    <property type="molecule type" value="Genomic_DNA"/>
</dbReference>
<organism evidence="6 7">
    <name type="scientific">Marinagarivorans cellulosilyticus</name>
    <dbReference type="NCBI Taxonomy" id="2721545"/>
    <lineage>
        <taxon>Bacteria</taxon>
        <taxon>Pseudomonadati</taxon>
        <taxon>Pseudomonadota</taxon>
        <taxon>Gammaproteobacteria</taxon>
        <taxon>Cellvibrionales</taxon>
        <taxon>Cellvibrionaceae</taxon>
        <taxon>Marinagarivorans</taxon>
    </lineage>
</organism>
<dbReference type="GO" id="GO:0015628">
    <property type="term" value="P:protein secretion by the type II secretion system"/>
    <property type="evidence" value="ECO:0007669"/>
    <property type="project" value="InterPro"/>
</dbReference>
<dbReference type="Proteomes" id="UP001320119">
    <property type="component" value="Chromosome"/>
</dbReference>
<dbReference type="SUPFAM" id="SSF54523">
    <property type="entry name" value="Pili subunits"/>
    <property type="match status" value="1"/>
</dbReference>
<dbReference type="GO" id="GO:0016020">
    <property type="term" value="C:membrane"/>
    <property type="evidence" value="ECO:0007669"/>
    <property type="project" value="UniProtKB-SubCell"/>
</dbReference>
<dbReference type="InterPro" id="IPR012902">
    <property type="entry name" value="N_methyl_site"/>
</dbReference>
<dbReference type="RefSeq" id="WP_236984040.1">
    <property type="nucleotide sequence ID" value="NZ_AP023086.1"/>
</dbReference>
<keyword evidence="4" id="KW-1133">Transmembrane helix</keyword>
<keyword evidence="2" id="KW-0488">Methylation</keyword>
<accession>A0AAN2BLI9</accession>
<dbReference type="PRINTS" id="PR00885">
    <property type="entry name" value="BCTERIALGSPH"/>
</dbReference>
<evidence type="ECO:0000256" key="5">
    <source>
        <dbReference type="ARBA" id="ARBA00023136"/>
    </source>
</evidence>
<evidence type="ECO:0000256" key="3">
    <source>
        <dbReference type="ARBA" id="ARBA00022692"/>
    </source>
</evidence>
<gene>
    <name evidence="6" type="ORF">MARGE09_P3308</name>
</gene>
<keyword evidence="3" id="KW-0812">Transmembrane</keyword>
<dbReference type="InterPro" id="IPR002416">
    <property type="entry name" value="T2SS_protein-GspH"/>
</dbReference>
<sequence>MRPLKSKAGFTLLEVLAVIAVLGIALASVTLTIGRGGPESAVTEKIEQFMAVSRFAADRAVLSGDPMGLLLEPPQWQSDSEPEWENIGWRYRWQAGNYQGWSDVPELEAISFDPETKLHVLIDDLDWRWEELLDRSLPVTAYYPTGDLSSIEIQITDERLPDYLQTIHINEYGQLEWKELAEELQAREDR</sequence>
<dbReference type="Pfam" id="PF07963">
    <property type="entry name" value="N_methyl"/>
    <property type="match status" value="1"/>
</dbReference>
<comment type="subcellular location">
    <subcellularLocation>
        <location evidence="1">Membrane</location>
        <topology evidence="1">Single-pass membrane protein</topology>
    </subcellularLocation>
</comment>
<dbReference type="PROSITE" id="PS00409">
    <property type="entry name" value="PROKAR_NTER_METHYL"/>
    <property type="match status" value="1"/>
</dbReference>
<evidence type="ECO:0000313" key="7">
    <source>
        <dbReference type="Proteomes" id="UP001320119"/>
    </source>
</evidence>
<name>A0AAN2BLI9_9GAMM</name>
<protein>
    <submittedName>
        <fullName evidence="6">General secretion pathway protein H</fullName>
    </submittedName>
</protein>
<evidence type="ECO:0000256" key="1">
    <source>
        <dbReference type="ARBA" id="ARBA00004167"/>
    </source>
</evidence>
<dbReference type="GO" id="GO:0015627">
    <property type="term" value="C:type II protein secretion system complex"/>
    <property type="evidence" value="ECO:0007669"/>
    <property type="project" value="InterPro"/>
</dbReference>
<dbReference type="Gene3D" id="3.55.40.10">
    <property type="entry name" value="minor pseudopilin epsh domain"/>
    <property type="match status" value="1"/>
</dbReference>
<evidence type="ECO:0000313" key="6">
    <source>
        <dbReference type="EMBL" id="BCD99107.1"/>
    </source>
</evidence>
<dbReference type="InterPro" id="IPR045584">
    <property type="entry name" value="Pilin-like"/>
</dbReference>
<proteinExistence type="predicted"/>
<evidence type="ECO:0000256" key="4">
    <source>
        <dbReference type="ARBA" id="ARBA00022989"/>
    </source>
</evidence>
<keyword evidence="5" id="KW-0472">Membrane</keyword>
<dbReference type="KEGG" id="marq:MARGE09_P3308"/>
<dbReference type="AlphaFoldDB" id="A0AAN2BLI9"/>